<dbReference type="EMBL" id="ML977009">
    <property type="protein sequence ID" value="KAF1952669.1"/>
    <property type="molecule type" value="Genomic_DNA"/>
</dbReference>
<name>A0A6A5TLS3_9PLEO</name>
<dbReference type="Proteomes" id="UP000800035">
    <property type="component" value="Unassembled WGS sequence"/>
</dbReference>
<accession>A0A6A5TLS3</accession>
<evidence type="ECO:0000256" key="1">
    <source>
        <dbReference type="SAM" id="MobiDB-lite"/>
    </source>
</evidence>
<feature type="compositionally biased region" description="Polar residues" evidence="1">
    <location>
        <begin position="287"/>
        <end position="297"/>
    </location>
</feature>
<protein>
    <submittedName>
        <fullName evidence="2">Uncharacterized protein</fullName>
    </submittedName>
</protein>
<dbReference type="AlphaFoldDB" id="A0A6A5TLS3"/>
<feature type="region of interest" description="Disordered" evidence="1">
    <location>
        <begin position="237"/>
        <end position="297"/>
    </location>
</feature>
<feature type="compositionally biased region" description="Basic and acidic residues" evidence="1">
    <location>
        <begin position="158"/>
        <end position="212"/>
    </location>
</feature>
<sequence length="297" mass="35074">MCVMYVDFHILCGCFIFNPSKKTFCFPVNKTCATGRWKRNILFEWSGACLQHHNLESGSPPSKGRKVRCEQQEHVWRKISLPNHVRRGFLYGDLDVWLGSDGCPVAKRVILGGRKKEVFWRFERIEVAWDDGEKEKKLVEEKKNLDIELEERKRLQDQERWERRRKEQKERKRKEEKTRKRGRYLADRDEHAARMEDENADRNPRVSREALRPTHQHGIQESTSGIRKTIKDMALSVPKTKHEQKSQHGQIPKANKYESPGPGWKPAWGLKNPRPSELSKAQEENLRTQLLNFNMNH</sequence>
<keyword evidence="3" id="KW-1185">Reference proteome</keyword>
<gene>
    <name evidence="2" type="ORF">CC80DRAFT_552166</name>
</gene>
<evidence type="ECO:0000313" key="2">
    <source>
        <dbReference type="EMBL" id="KAF1952669.1"/>
    </source>
</evidence>
<proteinExistence type="predicted"/>
<reference evidence="2" key="1">
    <citation type="journal article" date="2020" name="Stud. Mycol.">
        <title>101 Dothideomycetes genomes: a test case for predicting lifestyles and emergence of pathogens.</title>
        <authorList>
            <person name="Haridas S."/>
            <person name="Albert R."/>
            <person name="Binder M."/>
            <person name="Bloem J."/>
            <person name="Labutti K."/>
            <person name="Salamov A."/>
            <person name="Andreopoulos B."/>
            <person name="Baker S."/>
            <person name="Barry K."/>
            <person name="Bills G."/>
            <person name="Bluhm B."/>
            <person name="Cannon C."/>
            <person name="Castanera R."/>
            <person name="Culley D."/>
            <person name="Daum C."/>
            <person name="Ezra D."/>
            <person name="Gonzalez J."/>
            <person name="Henrissat B."/>
            <person name="Kuo A."/>
            <person name="Liang C."/>
            <person name="Lipzen A."/>
            <person name="Lutzoni F."/>
            <person name="Magnuson J."/>
            <person name="Mondo S."/>
            <person name="Nolan M."/>
            <person name="Ohm R."/>
            <person name="Pangilinan J."/>
            <person name="Park H.-J."/>
            <person name="Ramirez L."/>
            <person name="Alfaro M."/>
            <person name="Sun H."/>
            <person name="Tritt A."/>
            <person name="Yoshinaga Y."/>
            <person name="Zwiers L.-H."/>
            <person name="Turgeon B."/>
            <person name="Goodwin S."/>
            <person name="Spatafora J."/>
            <person name="Crous P."/>
            <person name="Grigoriev I."/>
        </authorList>
    </citation>
    <scope>NUCLEOTIDE SEQUENCE</scope>
    <source>
        <strain evidence="2">CBS 675.92</strain>
    </source>
</reference>
<evidence type="ECO:0000313" key="3">
    <source>
        <dbReference type="Proteomes" id="UP000800035"/>
    </source>
</evidence>
<organism evidence="2 3">
    <name type="scientific">Byssothecium circinans</name>
    <dbReference type="NCBI Taxonomy" id="147558"/>
    <lineage>
        <taxon>Eukaryota</taxon>
        <taxon>Fungi</taxon>
        <taxon>Dikarya</taxon>
        <taxon>Ascomycota</taxon>
        <taxon>Pezizomycotina</taxon>
        <taxon>Dothideomycetes</taxon>
        <taxon>Pleosporomycetidae</taxon>
        <taxon>Pleosporales</taxon>
        <taxon>Massarineae</taxon>
        <taxon>Massarinaceae</taxon>
        <taxon>Byssothecium</taxon>
    </lineage>
</organism>
<feature type="region of interest" description="Disordered" evidence="1">
    <location>
        <begin position="158"/>
        <end position="223"/>
    </location>
</feature>